<evidence type="ECO:0000259" key="1">
    <source>
        <dbReference type="Pfam" id="PF05713"/>
    </source>
</evidence>
<accession>A0ABD7AT20</accession>
<dbReference type="AlphaFoldDB" id="A0ABD7AT20"/>
<protein>
    <submittedName>
        <fullName evidence="2">Plasmid mobilization relaxosome protein MobC</fullName>
    </submittedName>
</protein>
<sequence length="117" mass="13911">MSKNYKDRYQRKHSLTLCFNDEEFQQVEELAEALRKPRATAVRELILNKEFKLKKEISKKENGDIYYELHKIGVNINQIARAINTDIDKFINQDFAEDFINLFEEITNDIEKIKGKI</sequence>
<proteinExistence type="predicted"/>
<dbReference type="EMBL" id="CP055322">
    <property type="protein sequence ID" value="QLO55922.1"/>
    <property type="molecule type" value="Genomic_DNA"/>
</dbReference>
<evidence type="ECO:0000313" key="2">
    <source>
        <dbReference type="EMBL" id="QLO55922.1"/>
    </source>
</evidence>
<dbReference type="Pfam" id="PF05713">
    <property type="entry name" value="MobC"/>
    <property type="match status" value="1"/>
</dbReference>
<geneLocation type="plasmid" evidence="3">
    <name>prhbstw-00555_8</name>
</geneLocation>
<organism evidence="2 3">
    <name type="scientific">Klebsiella grimontii</name>
    <dbReference type="NCBI Taxonomy" id="2058152"/>
    <lineage>
        <taxon>Bacteria</taxon>
        <taxon>Pseudomonadati</taxon>
        <taxon>Pseudomonadota</taxon>
        <taxon>Gammaproteobacteria</taxon>
        <taxon>Enterobacterales</taxon>
        <taxon>Enterobacteriaceae</taxon>
        <taxon>Klebsiella/Raoultella group</taxon>
        <taxon>Klebsiella</taxon>
    </lineage>
</organism>
<keyword evidence="2" id="KW-0614">Plasmid</keyword>
<name>A0ABD7AT20_9ENTR</name>
<feature type="domain" description="Bacterial mobilisation" evidence="1">
    <location>
        <begin position="68"/>
        <end position="106"/>
    </location>
</feature>
<evidence type="ECO:0000313" key="3">
    <source>
        <dbReference type="Proteomes" id="UP000510937"/>
    </source>
</evidence>
<dbReference type="Proteomes" id="UP000510937">
    <property type="component" value="Plasmid pRHBSTW-00555_8"/>
</dbReference>
<dbReference type="InterPro" id="IPR008687">
    <property type="entry name" value="MobC"/>
</dbReference>
<gene>
    <name evidence="2" type="primary">mobC</name>
    <name evidence="2" type="ORF">HV234_31085</name>
</gene>
<dbReference type="RefSeq" id="WP_032458187.1">
    <property type="nucleotide sequence ID" value="NZ_CP055322.1"/>
</dbReference>
<reference evidence="3" key="1">
    <citation type="submission" date="2020-06" db="EMBL/GenBank/DDBJ databases">
        <title>REHAB project genomes.</title>
        <authorList>
            <person name="Shaw L.P."/>
        </authorList>
    </citation>
    <scope>NUCLEOTIDE SEQUENCE [LARGE SCALE GENOMIC DNA]</scope>
    <source>
        <strain evidence="3">RHBSTW-00555</strain>
        <plasmid evidence="3">prhbstw-00555_8</plasmid>
    </source>
</reference>